<dbReference type="GO" id="GO:0008023">
    <property type="term" value="C:transcription elongation factor complex"/>
    <property type="evidence" value="ECO:0007669"/>
    <property type="project" value="TreeGrafter"/>
</dbReference>
<evidence type="ECO:0000259" key="2">
    <source>
        <dbReference type="Pfam" id="PF17793"/>
    </source>
</evidence>
<dbReference type="InterPro" id="IPR052790">
    <property type="entry name" value="YEATS_domain"/>
</dbReference>
<dbReference type="AlphaFoldDB" id="A0A670ZJ85"/>
<dbReference type="Proteomes" id="UP000472273">
    <property type="component" value="Unplaced"/>
</dbReference>
<gene>
    <name evidence="3" type="primary">MLLT3</name>
</gene>
<dbReference type="GO" id="GO:0045893">
    <property type="term" value="P:positive regulation of DNA-templated transcription"/>
    <property type="evidence" value="ECO:0007669"/>
    <property type="project" value="TreeGrafter"/>
</dbReference>
<dbReference type="InterPro" id="IPR040930">
    <property type="entry name" value="AF-9_AHD"/>
</dbReference>
<accession>A0A670ZJ85</accession>
<reference evidence="3" key="1">
    <citation type="submission" date="2025-08" db="UniProtKB">
        <authorList>
            <consortium name="Ensembl"/>
        </authorList>
    </citation>
    <scope>IDENTIFICATION</scope>
</reference>
<dbReference type="Pfam" id="PF17793">
    <property type="entry name" value="AHD"/>
    <property type="match status" value="1"/>
</dbReference>
<organism evidence="3 4">
    <name type="scientific">Pseudonaja textilis</name>
    <name type="common">Eastern brown snake</name>
    <dbReference type="NCBI Taxonomy" id="8673"/>
    <lineage>
        <taxon>Eukaryota</taxon>
        <taxon>Metazoa</taxon>
        <taxon>Chordata</taxon>
        <taxon>Craniata</taxon>
        <taxon>Vertebrata</taxon>
        <taxon>Euteleostomi</taxon>
        <taxon>Lepidosauria</taxon>
        <taxon>Squamata</taxon>
        <taxon>Bifurcata</taxon>
        <taxon>Unidentata</taxon>
        <taxon>Episquamata</taxon>
        <taxon>Toxicofera</taxon>
        <taxon>Serpentes</taxon>
        <taxon>Colubroidea</taxon>
        <taxon>Elapidae</taxon>
        <taxon>Hydrophiinae</taxon>
        <taxon>Pseudonaja</taxon>
    </lineage>
</organism>
<sequence>MKDLHSDDNEDESDEADENDNDSEMERPINTHGGSRVRRVSLSDGSDSDSSSASSPLHHDPPPLLKTNNNQILEVKSPIKQSKSEKQIKNGDCDKIVNLIEETGHFHITNTTFDFDLCSLDKTTVRKLQSYLETSGAS</sequence>
<dbReference type="Gene3D" id="1.20.1270.290">
    <property type="match status" value="1"/>
</dbReference>
<protein>
    <submittedName>
        <fullName evidence="3">MLLT3 super elongation complex subunit</fullName>
    </submittedName>
</protein>
<dbReference type="PANTHER" id="PTHR47827">
    <property type="entry name" value="AHD DOMAIN-CONTAINING PROTEIN"/>
    <property type="match status" value="1"/>
</dbReference>
<keyword evidence="4" id="KW-1185">Reference proteome</keyword>
<feature type="region of interest" description="Disordered" evidence="1">
    <location>
        <begin position="1"/>
        <end position="71"/>
    </location>
</feature>
<evidence type="ECO:0000313" key="4">
    <source>
        <dbReference type="Proteomes" id="UP000472273"/>
    </source>
</evidence>
<name>A0A670ZJ85_PSETE</name>
<dbReference type="Ensembl" id="ENSPTXT00000023580.1">
    <property type="protein sequence ID" value="ENSPTXP00000022874.1"/>
    <property type="gene ID" value="ENSPTXG00000015801.1"/>
</dbReference>
<feature type="compositionally biased region" description="Low complexity" evidence="1">
    <location>
        <begin position="40"/>
        <end position="56"/>
    </location>
</feature>
<reference evidence="3" key="2">
    <citation type="submission" date="2025-09" db="UniProtKB">
        <authorList>
            <consortium name="Ensembl"/>
        </authorList>
    </citation>
    <scope>IDENTIFICATION</scope>
</reference>
<feature type="compositionally biased region" description="Acidic residues" evidence="1">
    <location>
        <begin position="8"/>
        <end position="23"/>
    </location>
</feature>
<dbReference type="GO" id="GO:0003682">
    <property type="term" value="F:chromatin binding"/>
    <property type="evidence" value="ECO:0007669"/>
    <property type="project" value="TreeGrafter"/>
</dbReference>
<dbReference type="PANTHER" id="PTHR47827:SF5">
    <property type="entry name" value="PROTEIN AF-9"/>
    <property type="match status" value="1"/>
</dbReference>
<feature type="domain" description="AF-9 ANC1 homology" evidence="2">
    <location>
        <begin position="81"/>
        <end position="133"/>
    </location>
</feature>
<proteinExistence type="predicted"/>
<evidence type="ECO:0000256" key="1">
    <source>
        <dbReference type="SAM" id="MobiDB-lite"/>
    </source>
</evidence>
<evidence type="ECO:0000313" key="3">
    <source>
        <dbReference type="Ensembl" id="ENSPTXP00000022874.1"/>
    </source>
</evidence>
<dbReference type="GeneTree" id="ENSGT00940000155903"/>